<comment type="similarity">
    <text evidence="1">Belongs to the short-chain dehydrogenases/reductases (SDR) family.</text>
</comment>
<dbReference type="SUPFAM" id="SSF51735">
    <property type="entry name" value="NAD(P)-binding Rossmann-fold domains"/>
    <property type="match status" value="1"/>
</dbReference>
<dbReference type="PANTHER" id="PTHR43477:SF1">
    <property type="entry name" value="DIHYDROANTICAPSIN 7-DEHYDROGENASE"/>
    <property type="match status" value="1"/>
</dbReference>
<dbReference type="GO" id="GO:0016491">
    <property type="term" value="F:oxidoreductase activity"/>
    <property type="evidence" value="ECO:0007669"/>
    <property type="project" value="UniProtKB-KW"/>
</dbReference>
<dbReference type="EMBL" id="JQBP01000006">
    <property type="protein sequence ID" value="KRN74752.1"/>
    <property type="molecule type" value="Genomic_DNA"/>
</dbReference>
<keyword evidence="2" id="KW-0560">Oxidoreductase</keyword>
<protein>
    <submittedName>
        <fullName evidence="3">FabG protein</fullName>
    </submittedName>
</protein>
<dbReference type="PANTHER" id="PTHR43477">
    <property type="entry name" value="DIHYDROANTICAPSIN 7-DEHYDROGENASE"/>
    <property type="match status" value="1"/>
</dbReference>
<dbReference type="RefSeq" id="WP_057756126.1">
    <property type="nucleotide sequence ID" value="NZ_JQBP01000006.1"/>
</dbReference>
<dbReference type="CDD" id="cd05233">
    <property type="entry name" value="SDR_c"/>
    <property type="match status" value="1"/>
</dbReference>
<dbReference type="InterPro" id="IPR020904">
    <property type="entry name" value="Sc_DH/Rdtase_CS"/>
</dbReference>
<dbReference type="InterPro" id="IPR002347">
    <property type="entry name" value="SDR_fam"/>
</dbReference>
<dbReference type="NCBIfam" id="NF005118">
    <property type="entry name" value="PRK06550.1"/>
    <property type="match status" value="1"/>
</dbReference>
<dbReference type="PRINTS" id="PR00081">
    <property type="entry name" value="GDHRDH"/>
</dbReference>
<gene>
    <name evidence="3" type="ORF">IV73_GL001160</name>
</gene>
<sequence length="243" mass="25945">MISQDYTGQTVFITGGASGIGLAQVKTYLEMGATVWVLDQQAVPLEHPRLTAYKVDLADADAITNFIEQTDLSKIDVFLSTAGILDAYQPALATDYPTIQHVMQVDLMAVVQLTLAILPNMVQCQHGTIVYMASIASQVAGGGGAAYTMAKHGLLGWMKQLALDYAPSQIHINAIAPGAIKTPMNQADFEGDGAMGKSVAEQTPVKRWASAQEVADATVYLTSPEARYVQGQLLVIDGGWTIQ</sequence>
<accession>A0A0R2JBS6</accession>
<dbReference type="OrthoDB" id="9803333at2"/>
<organism evidence="3 4">
    <name type="scientific">Weissella kandleri</name>
    <dbReference type="NCBI Taxonomy" id="1616"/>
    <lineage>
        <taxon>Bacteria</taxon>
        <taxon>Bacillati</taxon>
        <taxon>Bacillota</taxon>
        <taxon>Bacilli</taxon>
        <taxon>Lactobacillales</taxon>
        <taxon>Lactobacillaceae</taxon>
        <taxon>Weissella</taxon>
    </lineage>
</organism>
<dbReference type="PATRIC" id="fig|1616.3.peg.1193"/>
<dbReference type="PROSITE" id="PS00061">
    <property type="entry name" value="ADH_SHORT"/>
    <property type="match status" value="1"/>
</dbReference>
<dbReference type="Gene3D" id="3.40.50.720">
    <property type="entry name" value="NAD(P)-binding Rossmann-like Domain"/>
    <property type="match status" value="1"/>
</dbReference>
<evidence type="ECO:0000313" key="4">
    <source>
        <dbReference type="Proteomes" id="UP000051655"/>
    </source>
</evidence>
<comment type="caution">
    <text evidence="3">The sequence shown here is derived from an EMBL/GenBank/DDBJ whole genome shotgun (WGS) entry which is preliminary data.</text>
</comment>
<evidence type="ECO:0000256" key="2">
    <source>
        <dbReference type="ARBA" id="ARBA00023002"/>
    </source>
</evidence>
<dbReference type="FunFam" id="3.40.50.720:FF:000084">
    <property type="entry name" value="Short-chain dehydrogenase reductase"/>
    <property type="match status" value="1"/>
</dbReference>
<dbReference type="STRING" id="1616.IV73_GL001160"/>
<dbReference type="AlphaFoldDB" id="A0A0R2JBS6"/>
<reference evidence="3 4" key="1">
    <citation type="journal article" date="2015" name="Genome Announc.">
        <title>Expanding the biotechnology potential of lactobacilli through comparative genomics of 213 strains and associated genera.</title>
        <authorList>
            <person name="Sun Z."/>
            <person name="Harris H.M."/>
            <person name="McCann A."/>
            <person name="Guo C."/>
            <person name="Argimon S."/>
            <person name="Zhang W."/>
            <person name="Yang X."/>
            <person name="Jeffery I.B."/>
            <person name="Cooney J.C."/>
            <person name="Kagawa T.F."/>
            <person name="Liu W."/>
            <person name="Song Y."/>
            <person name="Salvetti E."/>
            <person name="Wrobel A."/>
            <person name="Rasinkangas P."/>
            <person name="Parkhill J."/>
            <person name="Rea M.C."/>
            <person name="O'Sullivan O."/>
            <person name="Ritari J."/>
            <person name="Douillard F.P."/>
            <person name="Paul Ross R."/>
            <person name="Yang R."/>
            <person name="Briner A.E."/>
            <person name="Felis G.E."/>
            <person name="de Vos W.M."/>
            <person name="Barrangou R."/>
            <person name="Klaenhammer T.R."/>
            <person name="Caufield P.W."/>
            <person name="Cui Y."/>
            <person name="Zhang H."/>
            <person name="O'Toole P.W."/>
        </authorList>
    </citation>
    <scope>NUCLEOTIDE SEQUENCE [LARGE SCALE GENOMIC DNA]</scope>
    <source>
        <strain evidence="3 4">DSM 20593</strain>
    </source>
</reference>
<dbReference type="Proteomes" id="UP000051655">
    <property type="component" value="Unassembled WGS sequence"/>
</dbReference>
<dbReference type="Pfam" id="PF13561">
    <property type="entry name" value="adh_short_C2"/>
    <property type="match status" value="1"/>
</dbReference>
<dbReference type="PRINTS" id="PR00080">
    <property type="entry name" value="SDRFAMILY"/>
</dbReference>
<dbReference type="InterPro" id="IPR051122">
    <property type="entry name" value="SDR_DHRS6-like"/>
</dbReference>
<keyword evidence="4" id="KW-1185">Reference proteome</keyword>
<dbReference type="InterPro" id="IPR036291">
    <property type="entry name" value="NAD(P)-bd_dom_sf"/>
</dbReference>
<proteinExistence type="inferred from homology"/>
<dbReference type="GO" id="GO:0008206">
    <property type="term" value="P:bile acid metabolic process"/>
    <property type="evidence" value="ECO:0007669"/>
    <property type="project" value="UniProtKB-ARBA"/>
</dbReference>
<evidence type="ECO:0000256" key="1">
    <source>
        <dbReference type="ARBA" id="ARBA00006484"/>
    </source>
</evidence>
<name>A0A0R2JBS6_9LACO</name>
<evidence type="ECO:0000313" key="3">
    <source>
        <dbReference type="EMBL" id="KRN74752.1"/>
    </source>
</evidence>